<dbReference type="AlphaFoldDB" id="A0AAN6QF29"/>
<feature type="region of interest" description="Disordered" evidence="1">
    <location>
        <begin position="70"/>
        <end position="96"/>
    </location>
</feature>
<proteinExistence type="predicted"/>
<feature type="compositionally biased region" description="Low complexity" evidence="1">
    <location>
        <begin position="75"/>
        <end position="88"/>
    </location>
</feature>
<evidence type="ECO:0008006" key="4">
    <source>
        <dbReference type="Google" id="ProtNLM"/>
    </source>
</evidence>
<gene>
    <name evidence="2" type="ORF">N656DRAFT_803031</name>
</gene>
<name>A0AAN6QF29_9PEZI</name>
<dbReference type="Proteomes" id="UP001302812">
    <property type="component" value="Unassembled WGS sequence"/>
</dbReference>
<evidence type="ECO:0000256" key="1">
    <source>
        <dbReference type="SAM" id="MobiDB-lite"/>
    </source>
</evidence>
<keyword evidence="3" id="KW-1185">Reference proteome</keyword>
<dbReference type="RefSeq" id="XP_064664585.1">
    <property type="nucleotide sequence ID" value="XM_064818318.1"/>
</dbReference>
<reference evidence="2" key="1">
    <citation type="journal article" date="2023" name="Mol. Phylogenet. Evol.">
        <title>Genome-scale phylogeny and comparative genomics of the fungal order Sordariales.</title>
        <authorList>
            <person name="Hensen N."/>
            <person name="Bonometti L."/>
            <person name="Westerberg I."/>
            <person name="Brannstrom I.O."/>
            <person name="Guillou S."/>
            <person name="Cros-Aarteil S."/>
            <person name="Calhoun S."/>
            <person name="Haridas S."/>
            <person name="Kuo A."/>
            <person name="Mondo S."/>
            <person name="Pangilinan J."/>
            <person name="Riley R."/>
            <person name="LaButti K."/>
            <person name="Andreopoulos B."/>
            <person name="Lipzen A."/>
            <person name="Chen C."/>
            <person name="Yan M."/>
            <person name="Daum C."/>
            <person name="Ng V."/>
            <person name="Clum A."/>
            <person name="Steindorff A."/>
            <person name="Ohm R.A."/>
            <person name="Martin F."/>
            <person name="Silar P."/>
            <person name="Natvig D.O."/>
            <person name="Lalanne C."/>
            <person name="Gautier V."/>
            <person name="Ament-Velasquez S.L."/>
            <person name="Kruys A."/>
            <person name="Hutchinson M.I."/>
            <person name="Powell A.J."/>
            <person name="Barry K."/>
            <person name="Miller A.N."/>
            <person name="Grigoriev I.V."/>
            <person name="Debuchy R."/>
            <person name="Gladieux P."/>
            <person name="Hiltunen Thoren M."/>
            <person name="Johannesson H."/>
        </authorList>
    </citation>
    <scope>NUCLEOTIDE SEQUENCE</scope>
    <source>
        <strain evidence="2">CBS 508.74</strain>
    </source>
</reference>
<protein>
    <recommendedName>
        <fullName evidence="4">MADS-box domain-containing protein</fullName>
    </recommendedName>
</protein>
<comment type="caution">
    <text evidence="2">The sequence shown here is derived from an EMBL/GenBank/DDBJ whole genome shotgun (WGS) entry which is preliminary data.</text>
</comment>
<dbReference type="EMBL" id="MU853387">
    <property type="protein sequence ID" value="KAK4107015.1"/>
    <property type="molecule type" value="Genomic_DNA"/>
</dbReference>
<evidence type="ECO:0000313" key="2">
    <source>
        <dbReference type="EMBL" id="KAK4107015.1"/>
    </source>
</evidence>
<dbReference type="GeneID" id="89942443"/>
<evidence type="ECO:0000313" key="3">
    <source>
        <dbReference type="Proteomes" id="UP001302812"/>
    </source>
</evidence>
<sequence length="152" mass="17219">MARKSRRRSPSQKLRRKFQERLSTLKIKITELNAVTEGRATMVWTYKGETSICGDEQLLESLRYNPGVYPNRIGHPTSPSNSTSSSASHNERFQIPTEKSSFENGGFLDLDLLQERQASAASANGKGSTQKAWRKEDLDFLVNDFFSEPYVL</sequence>
<reference evidence="2" key="2">
    <citation type="submission" date="2023-05" db="EMBL/GenBank/DDBJ databases">
        <authorList>
            <consortium name="Lawrence Berkeley National Laboratory"/>
            <person name="Steindorff A."/>
            <person name="Hensen N."/>
            <person name="Bonometti L."/>
            <person name="Westerberg I."/>
            <person name="Brannstrom I.O."/>
            <person name="Guillou S."/>
            <person name="Cros-Aarteil S."/>
            <person name="Calhoun S."/>
            <person name="Haridas S."/>
            <person name="Kuo A."/>
            <person name="Mondo S."/>
            <person name="Pangilinan J."/>
            <person name="Riley R."/>
            <person name="Labutti K."/>
            <person name="Andreopoulos B."/>
            <person name="Lipzen A."/>
            <person name="Chen C."/>
            <person name="Yanf M."/>
            <person name="Daum C."/>
            <person name="Ng V."/>
            <person name="Clum A."/>
            <person name="Ohm R."/>
            <person name="Martin F."/>
            <person name="Silar P."/>
            <person name="Natvig D."/>
            <person name="Lalanne C."/>
            <person name="Gautier V."/>
            <person name="Ament-Velasquez S.L."/>
            <person name="Kruys A."/>
            <person name="Hutchinson M.I."/>
            <person name="Powell A.J."/>
            <person name="Barry K."/>
            <person name="Miller A.N."/>
            <person name="Grigoriev I.V."/>
            <person name="Debuchy R."/>
            <person name="Gladieux P."/>
            <person name="Thoren M.H."/>
            <person name="Johannesson H."/>
        </authorList>
    </citation>
    <scope>NUCLEOTIDE SEQUENCE</scope>
    <source>
        <strain evidence="2">CBS 508.74</strain>
    </source>
</reference>
<organism evidence="2 3">
    <name type="scientific">Canariomyces notabilis</name>
    <dbReference type="NCBI Taxonomy" id="2074819"/>
    <lineage>
        <taxon>Eukaryota</taxon>
        <taxon>Fungi</taxon>
        <taxon>Dikarya</taxon>
        <taxon>Ascomycota</taxon>
        <taxon>Pezizomycotina</taxon>
        <taxon>Sordariomycetes</taxon>
        <taxon>Sordariomycetidae</taxon>
        <taxon>Sordariales</taxon>
        <taxon>Chaetomiaceae</taxon>
        <taxon>Canariomyces</taxon>
    </lineage>
</organism>
<accession>A0AAN6QF29</accession>